<protein>
    <submittedName>
        <fullName evidence="2">Uncharacterized protein</fullName>
    </submittedName>
</protein>
<keyword evidence="1" id="KW-0812">Transmembrane</keyword>
<evidence type="ECO:0000313" key="3">
    <source>
        <dbReference type="Proteomes" id="UP000249700"/>
    </source>
</evidence>
<evidence type="ECO:0000256" key="1">
    <source>
        <dbReference type="SAM" id="Phobius"/>
    </source>
</evidence>
<dbReference type="OrthoDB" id="6120993at2"/>
<feature type="transmembrane region" description="Helical" evidence="1">
    <location>
        <begin position="6"/>
        <end position="24"/>
    </location>
</feature>
<gene>
    <name evidence="2" type="ORF">BCL93_104107</name>
</gene>
<accession>A0A328XXF9</accession>
<dbReference type="Proteomes" id="UP000249700">
    <property type="component" value="Unassembled WGS sequence"/>
</dbReference>
<evidence type="ECO:0000313" key="2">
    <source>
        <dbReference type="EMBL" id="RAR62130.1"/>
    </source>
</evidence>
<dbReference type="AlphaFoldDB" id="A0A328XXF9"/>
<keyword evidence="1" id="KW-0472">Membrane</keyword>
<comment type="caution">
    <text evidence="2">The sequence shown here is derived from an EMBL/GenBank/DDBJ whole genome shotgun (WGS) entry which is preliminary data.</text>
</comment>
<dbReference type="RefSeq" id="WP_112054576.1">
    <property type="nucleotide sequence ID" value="NZ_QLSX01000004.1"/>
</dbReference>
<reference evidence="2 3" key="1">
    <citation type="submission" date="2018-06" db="EMBL/GenBank/DDBJ databases">
        <title>Comparative analysis of microorganisms from saline springs in Andes Mountain Range, Colombia.</title>
        <authorList>
            <person name="Rubin E."/>
        </authorList>
    </citation>
    <scope>NUCLEOTIDE SEQUENCE [LARGE SCALE GENOMIC DNA]</scope>
    <source>
        <strain evidence="2 3">USBA-857</strain>
    </source>
</reference>
<proteinExistence type="predicted"/>
<keyword evidence="1" id="KW-1133">Transmembrane helix</keyword>
<name>A0A328XXF9_9GAMM</name>
<sequence length="126" mass="14367">MATFLLIFAVCFLVIGSMVGVMMLSRTPRYRTEAHDLLTLFDKALTGSLSETEWHTVIGYPVRHDEFLEGVRRRAQHLMDEHGRPWQAAQGGSLFSRSGRDDLQALRDHLASRTALREARERPQSD</sequence>
<dbReference type="EMBL" id="QLSX01000004">
    <property type="protein sequence ID" value="RAR62130.1"/>
    <property type="molecule type" value="Genomic_DNA"/>
</dbReference>
<organism evidence="2 3">
    <name type="scientific">Onishia taeanensis</name>
    <dbReference type="NCBI Taxonomy" id="284577"/>
    <lineage>
        <taxon>Bacteria</taxon>
        <taxon>Pseudomonadati</taxon>
        <taxon>Pseudomonadota</taxon>
        <taxon>Gammaproteobacteria</taxon>
        <taxon>Oceanospirillales</taxon>
        <taxon>Halomonadaceae</taxon>
        <taxon>Onishia</taxon>
    </lineage>
</organism>